<feature type="domain" description="Purple acid phosphatase C-terminal" evidence="6">
    <location>
        <begin position="393"/>
        <end position="453"/>
    </location>
</feature>
<dbReference type="InterPro" id="IPR004843">
    <property type="entry name" value="Calcineurin-like_PHP"/>
</dbReference>
<name>A0A1V9YXD1_9STRA</name>
<dbReference type="CDD" id="cd00839">
    <property type="entry name" value="MPP_PAPs"/>
    <property type="match status" value="1"/>
</dbReference>
<proteinExistence type="inferred from homology"/>
<evidence type="ECO:0000313" key="7">
    <source>
        <dbReference type="EMBL" id="OQR90474.1"/>
    </source>
</evidence>
<evidence type="ECO:0000256" key="2">
    <source>
        <dbReference type="ARBA" id="ARBA00022801"/>
    </source>
</evidence>
<evidence type="ECO:0000256" key="1">
    <source>
        <dbReference type="ARBA" id="ARBA00022729"/>
    </source>
</evidence>
<feature type="signal peptide" evidence="4">
    <location>
        <begin position="1"/>
        <end position="18"/>
    </location>
</feature>
<dbReference type="PANTHER" id="PTHR22953">
    <property type="entry name" value="ACID PHOSPHATASE RELATED"/>
    <property type="match status" value="1"/>
</dbReference>
<dbReference type="InterPro" id="IPR041792">
    <property type="entry name" value="MPP_PAP"/>
</dbReference>
<dbReference type="Gene3D" id="2.60.40.380">
    <property type="entry name" value="Purple acid phosphatase-like, N-terminal"/>
    <property type="match status" value="1"/>
</dbReference>
<dbReference type="InterPro" id="IPR008963">
    <property type="entry name" value="Purple_acid_Pase-like_N"/>
</dbReference>
<feature type="domain" description="Calcineurin-like phosphoesterase" evidence="5">
    <location>
        <begin position="135"/>
        <end position="377"/>
    </location>
</feature>
<evidence type="ECO:0000256" key="3">
    <source>
        <dbReference type="ARBA" id="ARBA00023180"/>
    </source>
</evidence>
<dbReference type="Pfam" id="PF00149">
    <property type="entry name" value="Metallophos"/>
    <property type="match status" value="1"/>
</dbReference>
<gene>
    <name evidence="7" type="ORF">THRCLA_09333</name>
</gene>
<dbReference type="OrthoDB" id="45007at2759"/>
<dbReference type="Gene3D" id="3.60.21.10">
    <property type="match status" value="1"/>
</dbReference>
<dbReference type="GO" id="GO:0046872">
    <property type="term" value="F:metal ion binding"/>
    <property type="evidence" value="ECO:0007669"/>
    <property type="project" value="InterPro"/>
</dbReference>
<sequence>MLNKLIYLGGFGAVVASAASVEQVHLGLTTSVVNCPNGISATFASSTSSSMTVTYAAHGLQSQTTTTTVDSYTYEGKNYSYTSPYLHKAQFCNLNSSTIYTYTIGKNANKPLFQRSFITPPTTGDNTVPTVLGMVGDIGSKKLHATLQNIASGLGGVPAQVVIVLGDLSYANGEQEQWDLWYNQSQNVFSTIPSLTINGNHETIKGGGASSPKHKKKFPPENYVSYIHRANNPVPAAQNKQLRTYYSIDIGLVHCVFLDDYAGSRGAVKQSDDWLSERNVQLKWLKTDLSGVDRKKTPWVLVFKHNPFYSTWQAHQCQCGPQPYIFPDSDKCWNGIYDDASPSEVGEEPHCANQAKFEDVYLQYKVDMVVSGHTHAYERTAPIVKNKIDTKNGITYMITGAAGFDFDTDRVAKIPDWSVKAITNLAGGTRISATSTTLNVAWVANEDNQVYDEFALTKENTATTQHPTTPPTTAIDTLIESM</sequence>
<evidence type="ECO:0000313" key="8">
    <source>
        <dbReference type="Proteomes" id="UP000243217"/>
    </source>
</evidence>
<reference evidence="7 8" key="1">
    <citation type="journal article" date="2014" name="Genome Biol. Evol.">
        <title>The secreted proteins of Achlya hypogyna and Thraustotheca clavata identify the ancestral oomycete secretome and reveal gene acquisitions by horizontal gene transfer.</title>
        <authorList>
            <person name="Misner I."/>
            <person name="Blouin N."/>
            <person name="Leonard G."/>
            <person name="Richards T.A."/>
            <person name="Lane C.E."/>
        </authorList>
    </citation>
    <scope>NUCLEOTIDE SEQUENCE [LARGE SCALE GENOMIC DNA]</scope>
    <source>
        <strain evidence="7 8">ATCC 34112</strain>
    </source>
</reference>
<dbReference type="GO" id="GO:0003993">
    <property type="term" value="F:acid phosphatase activity"/>
    <property type="evidence" value="ECO:0007669"/>
    <property type="project" value="UniProtKB-EC"/>
</dbReference>
<dbReference type="PANTHER" id="PTHR22953:SF153">
    <property type="entry name" value="PURPLE ACID PHOSPHATASE"/>
    <property type="match status" value="1"/>
</dbReference>
<evidence type="ECO:0000259" key="5">
    <source>
        <dbReference type="Pfam" id="PF00149"/>
    </source>
</evidence>
<dbReference type="AlphaFoldDB" id="A0A1V9YXD1"/>
<keyword evidence="8" id="KW-1185">Reference proteome</keyword>
<evidence type="ECO:0000259" key="6">
    <source>
        <dbReference type="Pfam" id="PF14008"/>
    </source>
</evidence>
<dbReference type="EMBL" id="JNBS01002538">
    <property type="protein sequence ID" value="OQR90474.1"/>
    <property type="molecule type" value="Genomic_DNA"/>
</dbReference>
<dbReference type="STRING" id="74557.A0A1V9YXD1"/>
<dbReference type="InterPro" id="IPR025733">
    <property type="entry name" value="PAPs_C"/>
</dbReference>
<feature type="chain" id="PRO_5011829426" description="Purple acid phosphatase" evidence="4">
    <location>
        <begin position="19"/>
        <end position="482"/>
    </location>
</feature>
<comment type="similarity">
    <text evidence="4">Belongs to the metallophosphoesterase superfamily. Purple acid phosphatase family.</text>
</comment>
<keyword evidence="1 4" id="KW-0732">Signal</keyword>
<comment type="caution">
    <text evidence="7">The sequence shown here is derived from an EMBL/GenBank/DDBJ whole genome shotgun (WGS) entry which is preliminary data.</text>
</comment>
<dbReference type="Proteomes" id="UP000243217">
    <property type="component" value="Unassembled WGS sequence"/>
</dbReference>
<dbReference type="SUPFAM" id="SSF49363">
    <property type="entry name" value="Purple acid phosphatase, N-terminal domain"/>
    <property type="match status" value="1"/>
</dbReference>
<dbReference type="SUPFAM" id="SSF56300">
    <property type="entry name" value="Metallo-dependent phosphatases"/>
    <property type="match status" value="1"/>
</dbReference>
<dbReference type="Pfam" id="PF14008">
    <property type="entry name" value="Metallophos_C"/>
    <property type="match status" value="1"/>
</dbReference>
<dbReference type="InterPro" id="IPR029052">
    <property type="entry name" value="Metallo-depent_PP-like"/>
</dbReference>
<accession>A0A1V9YXD1</accession>
<keyword evidence="3" id="KW-0325">Glycoprotein</keyword>
<dbReference type="EC" id="3.1.3.2" evidence="4"/>
<comment type="catalytic activity">
    <reaction evidence="4">
        <text>a phosphate monoester + H2O = an alcohol + phosphate</text>
        <dbReference type="Rhea" id="RHEA:15017"/>
        <dbReference type="ChEBI" id="CHEBI:15377"/>
        <dbReference type="ChEBI" id="CHEBI:30879"/>
        <dbReference type="ChEBI" id="CHEBI:43474"/>
        <dbReference type="ChEBI" id="CHEBI:67140"/>
        <dbReference type="EC" id="3.1.3.2"/>
    </reaction>
</comment>
<protein>
    <recommendedName>
        <fullName evidence="4">Purple acid phosphatase</fullName>
        <ecNumber evidence="4">3.1.3.2</ecNumber>
    </recommendedName>
</protein>
<keyword evidence="2 4" id="KW-0378">Hydrolase</keyword>
<organism evidence="7 8">
    <name type="scientific">Thraustotheca clavata</name>
    <dbReference type="NCBI Taxonomy" id="74557"/>
    <lineage>
        <taxon>Eukaryota</taxon>
        <taxon>Sar</taxon>
        <taxon>Stramenopiles</taxon>
        <taxon>Oomycota</taxon>
        <taxon>Saprolegniomycetes</taxon>
        <taxon>Saprolegniales</taxon>
        <taxon>Achlyaceae</taxon>
        <taxon>Thraustotheca</taxon>
    </lineage>
</organism>
<dbReference type="InterPro" id="IPR039331">
    <property type="entry name" value="PAPs-like"/>
</dbReference>
<evidence type="ECO:0000256" key="4">
    <source>
        <dbReference type="RuleBase" id="RU361203"/>
    </source>
</evidence>